<evidence type="ECO:0000256" key="5">
    <source>
        <dbReference type="SAM" id="Phobius"/>
    </source>
</evidence>
<organism evidence="6 7">
    <name type="scientific">Mariniphaga anaerophila</name>
    <dbReference type="NCBI Taxonomy" id="1484053"/>
    <lineage>
        <taxon>Bacteria</taxon>
        <taxon>Pseudomonadati</taxon>
        <taxon>Bacteroidota</taxon>
        <taxon>Bacteroidia</taxon>
        <taxon>Marinilabiliales</taxon>
        <taxon>Prolixibacteraceae</taxon>
        <taxon>Mariniphaga</taxon>
    </lineage>
</organism>
<sequence>MNWIFQNELVIIAFTAIIYFGAQKLQKKTGIVVLNPILITIAIIIPFLIVFHIDYEVYNKGGKYIEFFLKPAVVALGVPLYQQLEKIKKQALHIIISQLIGCLVGIVSVVLIAKMMGASKEIIFSLAPKSVTTPIAIEVSKTIGGIAPLTASVVIVVGIFGAIFGYGIMKLTKVKNPIAQSLSMGNAAHAVGTSKSMEISPNFGAMSSIGLIINGIFTAILSPYILKLMGHWITF</sequence>
<keyword evidence="3 5" id="KW-1133">Transmembrane helix</keyword>
<reference evidence="6 7" key="1">
    <citation type="submission" date="2016-11" db="EMBL/GenBank/DDBJ databases">
        <authorList>
            <person name="Jaros S."/>
            <person name="Januszkiewicz K."/>
            <person name="Wedrychowicz H."/>
        </authorList>
    </citation>
    <scope>NUCLEOTIDE SEQUENCE [LARGE SCALE GENOMIC DNA]</scope>
    <source>
        <strain evidence="6 7">DSM 26910</strain>
    </source>
</reference>
<dbReference type="PANTHER" id="PTHR30249:SF0">
    <property type="entry name" value="PLASTIDAL GLYCOLATE_GLYCERATE TRANSLOCATOR 1, CHLOROPLASTIC"/>
    <property type="match status" value="1"/>
</dbReference>
<dbReference type="AlphaFoldDB" id="A0A1M4YB46"/>
<dbReference type="EMBL" id="FQUM01000003">
    <property type="protein sequence ID" value="SHF02955.1"/>
    <property type="molecule type" value="Genomic_DNA"/>
</dbReference>
<evidence type="ECO:0000313" key="6">
    <source>
        <dbReference type="EMBL" id="SHF02955.1"/>
    </source>
</evidence>
<proteinExistence type="predicted"/>
<dbReference type="RefSeq" id="WP_073000372.1">
    <property type="nucleotide sequence ID" value="NZ_FQUM01000003.1"/>
</dbReference>
<evidence type="ECO:0000256" key="1">
    <source>
        <dbReference type="ARBA" id="ARBA00004141"/>
    </source>
</evidence>
<protein>
    <submittedName>
        <fullName evidence="6">TIGR00659 family protein</fullName>
    </submittedName>
</protein>
<evidence type="ECO:0000256" key="4">
    <source>
        <dbReference type="ARBA" id="ARBA00023136"/>
    </source>
</evidence>
<feature type="transmembrane region" description="Helical" evidence="5">
    <location>
        <begin position="203"/>
        <end position="226"/>
    </location>
</feature>
<feature type="transmembrane region" description="Helical" evidence="5">
    <location>
        <begin position="146"/>
        <end position="168"/>
    </location>
</feature>
<dbReference type="PANTHER" id="PTHR30249">
    <property type="entry name" value="PUTATIVE SEROTONIN TRANSPORTER"/>
    <property type="match status" value="1"/>
</dbReference>
<evidence type="ECO:0000313" key="7">
    <source>
        <dbReference type="Proteomes" id="UP000184164"/>
    </source>
</evidence>
<keyword evidence="2 5" id="KW-0812">Transmembrane</keyword>
<dbReference type="Pfam" id="PF04172">
    <property type="entry name" value="LrgB"/>
    <property type="match status" value="1"/>
</dbReference>
<accession>A0A1M4YB46</accession>
<feature type="transmembrane region" description="Helical" evidence="5">
    <location>
        <begin position="6"/>
        <end position="22"/>
    </location>
</feature>
<evidence type="ECO:0000256" key="3">
    <source>
        <dbReference type="ARBA" id="ARBA00022989"/>
    </source>
</evidence>
<name>A0A1M4YB46_9BACT</name>
<dbReference type="OrthoDB" id="9811701at2"/>
<keyword evidence="7" id="KW-1185">Reference proteome</keyword>
<feature type="transmembrane region" description="Helical" evidence="5">
    <location>
        <begin position="93"/>
        <end position="113"/>
    </location>
</feature>
<dbReference type="GO" id="GO:0016020">
    <property type="term" value="C:membrane"/>
    <property type="evidence" value="ECO:0007669"/>
    <property type="project" value="UniProtKB-SubCell"/>
</dbReference>
<comment type="subcellular location">
    <subcellularLocation>
        <location evidence="1">Membrane</location>
        <topology evidence="1">Multi-pass membrane protein</topology>
    </subcellularLocation>
</comment>
<keyword evidence="4 5" id="KW-0472">Membrane</keyword>
<gene>
    <name evidence="6" type="ORF">SAMN05444274_103295</name>
</gene>
<evidence type="ECO:0000256" key="2">
    <source>
        <dbReference type="ARBA" id="ARBA00022692"/>
    </source>
</evidence>
<dbReference type="Proteomes" id="UP000184164">
    <property type="component" value="Unassembled WGS sequence"/>
</dbReference>
<feature type="transmembrane region" description="Helical" evidence="5">
    <location>
        <begin position="29"/>
        <end position="52"/>
    </location>
</feature>
<dbReference type="InterPro" id="IPR007300">
    <property type="entry name" value="CidB/LrgB"/>
</dbReference>